<comment type="caution">
    <text evidence="6">The sequence shown here is derived from an EMBL/GenBank/DDBJ whole genome shotgun (WGS) entry which is preliminary data.</text>
</comment>
<feature type="domain" description="EF-hand" evidence="5">
    <location>
        <begin position="315"/>
        <end position="350"/>
    </location>
</feature>
<keyword evidence="2" id="KW-0677">Repeat</keyword>
<evidence type="ECO:0000256" key="4">
    <source>
        <dbReference type="SAM" id="MobiDB-lite"/>
    </source>
</evidence>
<dbReference type="PROSITE" id="PS50222">
    <property type="entry name" value="EF_HAND_2"/>
    <property type="match status" value="1"/>
</dbReference>
<dbReference type="Gene3D" id="1.10.238.10">
    <property type="entry name" value="EF-hand"/>
    <property type="match status" value="2"/>
</dbReference>
<dbReference type="InterPro" id="IPR002048">
    <property type="entry name" value="EF_hand_dom"/>
</dbReference>
<dbReference type="SUPFAM" id="SSF47473">
    <property type="entry name" value="EF-hand"/>
    <property type="match status" value="1"/>
</dbReference>
<dbReference type="EMBL" id="JBHFQA010000006">
    <property type="protein sequence ID" value="KAL2098076.1"/>
    <property type="molecule type" value="Genomic_DNA"/>
</dbReference>
<dbReference type="Pfam" id="PF08976">
    <property type="entry name" value="EF-hand_11"/>
    <property type="match status" value="1"/>
</dbReference>
<keyword evidence="1" id="KW-0597">Phosphoprotein</keyword>
<dbReference type="InterPro" id="IPR011992">
    <property type="entry name" value="EF-hand-dom_pair"/>
</dbReference>
<dbReference type="AlphaFoldDB" id="A0ABD1KGA2"/>
<organism evidence="6 7">
    <name type="scientific">Coilia grayii</name>
    <name type="common">Gray's grenadier anchovy</name>
    <dbReference type="NCBI Taxonomy" id="363190"/>
    <lineage>
        <taxon>Eukaryota</taxon>
        <taxon>Metazoa</taxon>
        <taxon>Chordata</taxon>
        <taxon>Craniata</taxon>
        <taxon>Vertebrata</taxon>
        <taxon>Euteleostomi</taxon>
        <taxon>Actinopterygii</taxon>
        <taxon>Neopterygii</taxon>
        <taxon>Teleostei</taxon>
        <taxon>Clupei</taxon>
        <taxon>Clupeiformes</taxon>
        <taxon>Clupeoidei</taxon>
        <taxon>Engraulidae</taxon>
        <taxon>Coilinae</taxon>
        <taxon>Coilia</taxon>
    </lineage>
</organism>
<dbReference type="Proteomes" id="UP001591681">
    <property type="component" value="Unassembled WGS sequence"/>
</dbReference>
<keyword evidence="7" id="KW-1185">Reference proteome</keyword>
<feature type="region of interest" description="Disordered" evidence="4">
    <location>
        <begin position="267"/>
        <end position="291"/>
    </location>
</feature>
<accession>A0ABD1KGA2</accession>
<evidence type="ECO:0000256" key="2">
    <source>
        <dbReference type="ARBA" id="ARBA00022737"/>
    </source>
</evidence>
<evidence type="ECO:0000256" key="1">
    <source>
        <dbReference type="ARBA" id="ARBA00022553"/>
    </source>
</evidence>
<dbReference type="InterPro" id="IPR015070">
    <property type="entry name" value="EF_hand_DJBP"/>
</dbReference>
<sequence length="620" mass="68661">MHDKETSLDSAFRSQSSRDLKTVTEKRAHRPDINSFILSQRIPEGVGVIAELDSNTPKLPLFGQRVAPESRSKNFMSRAPTGSSTTSLRPGAELRIHVDQLEHELRQKMQGAGSLSLKKMFKSNNPEEKATVKRLHLSEKAVISFDELCSAIQEPVLTGPATWLSPAQPPSPGYLQRASQALALLRGPARGRFLAAVESLPAQEPRGPGWIVAPELKQILEQLEIHLEESEFEKLWKRFDIDTLGAVKLKVLLKKLGLCKRHGVDTKNKNIPKTSIPSQSEDLKTAGRSRTLSKAEESRQFSITVETWLKDKFCEGAEKMKAEFERLDPVHSGKVGAEEFLQVLHSFNLSLKRQHLGLFLARCGMELHKDSIDYLQFLHRFQDRNEDSLMHSILSNPKHRFHQENISHASSITAVEAKVTQLFQSEYLSLLQTFQSIDKFNKRSISQEEFRAAVESRLHLEISDPEFEQLLDRLPLDAHGNVQYLIFLATFDTSLSAFAIVGGFIFIHGGDRGVKPAGGGGGKEGESESGEILVQDGCRPQTKLAMATIDAVLLRGVASRTFGHSSHVEGSTGVVGAWLEECNPVTRHSVTLTPGALTTRAPVDTLSSLSVVETLTFFGG</sequence>
<dbReference type="PANTHER" id="PTHR20875:SF6">
    <property type="entry name" value="EF-HAND CALCIUM-BINDING DOMAIN-CONTAINING PROTEIN 6 ISOFORM X1"/>
    <property type="match status" value="1"/>
</dbReference>
<evidence type="ECO:0000259" key="5">
    <source>
        <dbReference type="PROSITE" id="PS50222"/>
    </source>
</evidence>
<feature type="compositionally biased region" description="Polar residues" evidence="4">
    <location>
        <begin position="269"/>
        <end position="280"/>
    </location>
</feature>
<evidence type="ECO:0000313" key="6">
    <source>
        <dbReference type="EMBL" id="KAL2098076.1"/>
    </source>
</evidence>
<feature type="region of interest" description="Disordered" evidence="4">
    <location>
        <begin position="1"/>
        <end position="26"/>
    </location>
</feature>
<protein>
    <recommendedName>
        <fullName evidence="5">EF-hand domain-containing protein</fullName>
    </recommendedName>
</protein>
<evidence type="ECO:0000313" key="7">
    <source>
        <dbReference type="Proteomes" id="UP001591681"/>
    </source>
</evidence>
<dbReference type="PANTHER" id="PTHR20875">
    <property type="entry name" value="EF-HAND CALCIUM-BINDING DOMAIN-CONTAINING PROTEIN 6-RELATED"/>
    <property type="match status" value="1"/>
</dbReference>
<reference evidence="6 7" key="1">
    <citation type="submission" date="2024-09" db="EMBL/GenBank/DDBJ databases">
        <title>A chromosome-level genome assembly of Gray's grenadier anchovy, Coilia grayii.</title>
        <authorList>
            <person name="Fu Z."/>
        </authorList>
    </citation>
    <scope>NUCLEOTIDE SEQUENCE [LARGE SCALE GENOMIC DNA]</scope>
    <source>
        <strain evidence="6">G4</strain>
        <tissue evidence="6">Muscle</tissue>
    </source>
</reference>
<dbReference type="InterPro" id="IPR052603">
    <property type="entry name" value="EFCB6"/>
</dbReference>
<gene>
    <name evidence="6" type="ORF">ACEWY4_007283</name>
</gene>
<name>A0ABD1KGA2_9TELE</name>
<proteinExistence type="predicted"/>
<evidence type="ECO:0000256" key="3">
    <source>
        <dbReference type="ARBA" id="ARBA00022837"/>
    </source>
</evidence>
<feature type="compositionally biased region" description="Basic and acidic residues" evidence="4">
    <location>
        <begin position="16"/>
        <end position="26"/>
    </location>
</feature>
<keyword evidence="3" id="KW-0106">Calcium</keyword>